<dbReference type="Proteomes" id="UP000219020">
    <property type="component" value="Unassembled WGS sequence"/>
</dbReference>
<dbReference type="AlphaFoldDB" id="A0A2A5T692"/>
<feature type="domain" description="Transposase IS66 central" evidence="1">
    <location>
        <begin position="2"/>
        <end position="91"/>
    </location>
</feature>
<reference evidence="3" key="1">
    <citation type="submission" date="2017-04" db="EMBL/GenBank/DDBJ databases">
        <title>Genome evolution of the luminous symbionts of deep sea anglerfish.</title>
        <authorList>
            <person name="Hendry T.A."/>
        </authorList>
    </citation>
    <scope>NUCLEOTIDE SEQUENCE [LARGE SCALE GENOMIC DNA]</scope>
</reference>
<sequence length="103" mass="11840">MLTPLHQALNDPIKQSAVIHLDETMHKRNRETATRWISLLSGSNAVYQTIRYRRNEETAKELLDEQCHAIVITNQCGSYNWLDPTRHQFCSVPFTCSVRGGNL</sequence>
<evidence type="ECO:0000313" key="3">
    <source>
        <dbReference type="Proteomes" id="UP000219020"/>
    </source>
</evidence>
<evidence type="ECO:0000313" key="2">
    <source>
        <dbReference type="EMBL" id="PCS23662.1"/>
    </source>
</evidence>
<comment type="caution">
    <text evidence="2">The sequence shown here is derived from an EMBL/GenBank/DDBJ whole genome shotgun (WGS) entry which is preliminary data.</text>
</comment>
<accession>A0A2A5T692</accession>
<keyword evidence="3" id="KW-1185">Reference proteome</keyword>
<dbReference type="InterPro" id="IPR004291">
    <property type="entry name" value="Transposase_IS66_central"/>
</dbReference>
<evidence type="ECO:0000259" key="1">
    <source>
        <dbReference type="Pfam" id="PF03050"/>
    </source>
</evidence>
<dbReference type="Pfam" id="PF03050">
    <property type="entry name" value="DDE_Tnp_IS66"/>
    <property type="match status" value="1"/>
</dbReference>
<proteinExistence type="predicted"/>
<name>A0A2A5T692_9GAMM</name>
<dbReference type="EMBL" id="NBYY01000009">
    <property type="protein sequence ID" value="PCS23662.1"/>
    <property type="molecule type" value="Genomic_DNA"/>
</dbReference>
<gene>
    <name evidence="2" type="ORF">BTN49_0631</name>
</gene>
<protein>
    <submittedName>
        <fullName evidence="2">Transposase</fullName>
    </submittedName>
</protein>
<organism evidence="2 3">
    <name type="scientific">Candidatus Enterovibrio escicola</name>
    <dbReference type="NCBI Taxonomy" id="1927127"/>
    <lineage>
        <taxon>Bacteria</taxon>
        <taxon>Pseudomonadati</taxon>
        <taxon>Pseudomonadota</taxon>
        <taxon>Gammaproteobacteria</taxon>
        <taxon>Vibrionales</taxon>
        <taxon>Vibrionaceae</taxon>
        <taxon>Enterovibrio</taxon>
    </lineage>
</organism>